<comment type="caution">
    <text evidence="2">The sequence shown here is derived from an EMBL/GenBank/DDBJ whole genome shotgun (WGS) entry which is preliminary data.</text>
</comment>
<evidence type="ECO:0000313" key="3">
    <source>
        <dbReference type="Proteomes" id="UP001412067"/>
    </source>
</evidence>
<keyword evidence="1" id="KW-0732">Signal</keyword>
<feature type="signal peptide" evidence="1">
    <location>
        <begin position="1"/>
        <end position="22"/>
    </location>
</feature>
<organism evidence="2 3">
    <name type="scientific">Platanthera guangdongensis</name>
    <dbReference type="NCBI Taxonomy" id="2320717"/>
    <lineage>
        <taxon>Eukaryota</taxon>
        <taxon>Viridiplantae</taxon>
        <taxon>Streptophyta</taxon>
        <taxon>Embryophyta</taxon>
        <taxon>Tracheophyta</taxon>
        <taxon>Spermatophyta</taxon>
        <taxon>Magnoliopsida</taxon>
        <taxon>Liliopsida</taxon>
        <taxon>Asparagales</taxon>
        <taxon>Orchidaceae</taxon>
        <taxon>Orchidoideae</taxon>
        <taxon>Orchideae</taxon>
        <taxon>Orchidinae</taxon>
        <taxon>Platanthera</taxon>
    </lineage>
</organism>
<dbReference type="EMBL" id="JBBWWR010000001">
    <property type="protein sequence ID" value="KAK8971209.1"/>
    <property type="molecule type" value="Genomic_DNA"/>
</dbReference>
<protein>
    <submittedName>
        <fullName evidence="2">Uncharacterized protein</fullName>
    </submittedName>
</protein>
<evidence type="ECO:0000313" key="2">
    <source>
        <dbReference type="EMBL" id="KAK8971209.1"/>
    </source>
</evidence>
<evidence type="ECO:0000256" key="1">
    <source>
        <dbReference type="SAM" id="SignalP"/>
    </source>
</evidence>
<dbReference type="Proteomes" id="UP001412067">
    <property type="component" value="Unassembled WGS sequence"/>
</dbReference>
<accession>A0ABR2N501</accession>
<gene>
    <name evidence="2" type="ORF">KSP40_PGU004382</name>
</gene>
<name>A0ABR2N501_9ASPA</name>
<feature type="chain" id="PRO_5046184730" evidence="1">
    <location>
        <begin position="23"/>
        <end position="79"/>
    </location>
</feature>
<sequence length="79" mass="9141">MSAITIMTHCFNLGFAWLQSLAGHRTVVCKRWYGCYNLISAEEMHNLEYHISVKRSNLNLFYQVSFSVFLVACIDLNGY</sequence>
<reference evidence="2 3" key="1">
    <citation type="journal article" date="2022" name="Nat. Plants">
        <title>Genomes of leafy and leafless Platanthera orchids illuminate the evolution of mycoheterotrophy.</title>
        <authorList>
            <person name="Li M.H."/>
            <person name="Liu K.W."/>
            <person name="Li Z."/>
            <person name="Lu H.C."/>
            <person name="Ye Q.L."/>
            <person name="Zhang D."/>
            <person name="Wang J.Y."/>
            <person name="Li Y.F."/>
            <person name="Zhong Z.M."/>
            <person name="Liu X."/>
            <person name="Yu X."/>
            <person name="Liu D.K."/>
            <person name="Tu X.D."/>
            <person name="Liu B."/>
            <person name="Hao Y."/>
            <person name="Liao X.Y."/>
            <person name="Jiang Y.T."/>
            <person name="Sun W.H."/>
            <person name="Chen J."/>
            <person name="Chen Y.Q."/>
            <person name="Ai Y."/>
            <person name="Zhai J.W."/>
            <person name="Wu S.S."/>
            <person name="Zhou Z."/>
            <person name="Hsiao Y.Y."/>
            <person name="Wu W.L."/>
            <person name="Chen Y.Y."/>
            <person name="Lin Y.F."/>
            <person name="Hsu J.L."/>
            <person name="Li C.Y."/>
            <person name="Wang Z.W."/>
            <person name="Zhao X."/>
            <person name="Zhong W.Y."/>
            <person name="Ma X.K."/>
            <person name="Ma L."/>
            <person name="Huang J."/>
            <person name="Chen G.Z."/>
            <person name="Huang M.Z."/>
            <person name="Huang L."/>
            <person name="Peng D.H."/>
            <person name="Luo Y.B."/>
            <person name="Zou S.Q."/>
            <person name="Chen S.P."/>
            <person name="Lan S."/>
            <person name="Tsai W.C."/>
            <person name="Van de Peer Y."/>
            <person name="Liu Z.J."/>
        </authorList>
    </citation>
    <scope>NUCLEOTIDE SEQUENCE [LARGE SCALE GENOMIC DNA]</scope>
    <source>
        <strain evidence="2">Lor288</strain>
    </source>
</reference>
<keyword evidence="3" id="KW-1185">Reference proteome</keyword>
<proteinExistence type="predicted"/>